<protein>
    <submittedName>
        <fullName evidence="1">Purine and uridine phosphorylase</fullName>
    </submittedName>
</protein>
<dbReference type="GeneID" id="37066938"/>
<name>A0A317WN28_9EURO</name>
<comment type="caution">
    <text evidence="1">The sequence shown here is derived from an EMBL/GenBank/DDBJ whole genome shotgun (WGS) entry which is preliminary data.</text>
</comment>
<dbReference type="Proteomes" id="UP000247233">
    <property type="component" value="Unassembled WGS sequence"/>
</dbReference>
<dbReference type="PANTHER" id="PTHR46082:SF11">
    <property type="entry name" value="AAA+ ATPASE DOMAIN-CONTAINING PROTEIN-RELATED"/>
    <property type="match status" value="1"/>
</dbReference>
<dbReference type="AlphaFoldDB" id="A0A317WN28"/>
<dbReference type="InterPro" id="IPR053137">
    <property type="entry name" value="NLR-like"/>
</dbReference>
<dbReference type="STRING" id="1448321.A0A317WN28"/>
<organism evidence="1 2">
    <name type="scientific">Aspergillus heteromorphus CBS 117.55</name>
    <dbReference type="NCBI Taxonomy" id="1448321"/>
    <lineage>
        <taxon>Eukaryota</taxon>
        <taxon>Fungi</taxon>
        <taxon>Dikarya</taxon>
        <taxon>Ascomycota</taxon>
        <taxon>Pezizomycotina</taxon>
        <taxon>Eurotiomycetes</taxon>
        <taxon>Eurotiomycetidae</taxon>
        <taxon>Eurotiales</taxon>
        <taxon>Aspergillaceae</taxon>
        <taxon>Aspergillus</taxon>
        <taxon>Aspergillus subgen. Circumdati</taxon>
    </lineage>
</organism>
<proteinExistence type="predicted"/>
<dbReference type="SUPFAM" id="SSF53167">
    <property type="entry name" value="Purine and uridine phosphorylases"/>
    <property type="match status" value="1"/>
</dbReference>
<sequence>MLAVMLMEVYTVGWICALHAELTVAKAMLDEEHDRLPQDLADKNTCLPAGVIGTISAAAVANRMLLTFPSLRLRLMVGIGGGAPGERDIRLGDVVAGIPSGPHRAVLQYDFGKTIRNGELITTGSLNRPPDVLLTAVNILKSEHTLRGNSLSTSVKEMPTRFPLLRKDFSYPGFQQDTLYEAEYDHPGDDASCERCQSAREVRREPRPSPDPVVHYGLIASGNQVMKHGPTRNRIRRDHKVLCFEMEAASLMDEFPCLVIRGISDYSDSHKNKD</sequence>
<evidence type="ECO:0000313" key="2">
    <source>
        <dbReference type="Proteomes" id="UP000247233"/>
    </source>
</evidence>
<dbReference type="VEuPathDB" id="FungiDB:BO70DRAFT_369766"/>
<accession>A0A317WN28</accession>
<dbReference type="OrthoDB" id="1577640at2759"/>
<evidence type="ECO:0000313" key="1">
    <source>
        <dbReference type="EMBL" id="PWY86682.1"/>
    </source>
</evidence>
<dbReference type="PANTHER" id="PTHR46082">
    <property type="entry name" value="ATP/GTP-BINDING PROTEIN-RELATED"/>
    <property type="match status" value="1"/>
</dbReference>
<keyword evidence="2" id="KW-1185">Reference proteome</keyword>
<reference evidence="1 2" key="1">
    <citation type="submission" date="2016-12" db="EMBL/GenBank/DDBJ databases">
        <title>The genomes of Aspergillus section Nigri reveals drivers in fungal speciation.</title>
        <authorList>
            <consortium name="DOE Joint Genome Institute"/>
            <person name="Vesth T.C."/>
            <person name="Nybo J."/>
            <person name="Theobald S."/>
            <person name="Brandl J."/>
            <person name="Frisvad J.C."/>
            <person name="Nielsen K.F."/>
            <person name="Lyhne E.K."/>
            <person name="Kogle M.E."/>
            <person name="Kuo A."/>
            <person name="Riley R."/>
            <person name="Clum A."/>
            <person name="Nolan M."/>
            <person name="Lipzen A."/>
            <person name="Salamov A."/>
            <person name="Henrissat B."/>
            <person name="Wiebenga A."/>
            <person name="De Vries R.P."/>
            <person name="Grigoriev I.V."/>
            <person name="Mortensen U.H."/>
            <person name="Andersen M.R."/>
            <person name="Baker S.E."/>
        </authorList>
    </citation>
    <scope>NUCLEOTIDE SEQUENCE [LARGE SCALE GENOMIC DNA]</scope>
    <source>
        <strain evidence="1 2">CBS 117.55</strain>
    </source>
</reference>
<dbReference type="RefSeq" id="XP_025400914.1">
    <property type="nucleotide sequence ID" value="XM_025544701.1"/>
</dbReference>
<dbReference type="GO" id="GO:0009116">
    <property type="term" value="P:nucleoside metabolic process"/>
    <property type="evidence" value="ECO:0007669"/>
    <property type="project" value="InterPro"/>
</dbReference>
<dbReference type="GO" id="GO:0003824">
    <property type="term" value="F:catalytic activity"/>
    <property type="evidence" value="ECO:0007669"/>
    <property type="project" value="InterPro"/>
</dbReference>
<dbReference type="Gene3D" id="3.40.50.1580">
    <property type="entry name" value="Nucleoside phosphorylase domain"/>
    <property type="match status" value="1"/>
</dbReference>
<dbReference type="EMBL" id="MSFL01000007">
    <property type="protein sequence ID" value="PWY86682.1"/>
    <property type="molecule type" value="Genomic_DNA"/>
</dbReference>
<dbReference type="InterPro" id="IPR035994">
    <property type="entry name" value="Nucleoside_phosphorylase_sf"/>
</dbReference>
<gene>
    <name evidence="1" type="ORF">BO70DRAFT_369766</name>
</gene>